<dbReference type="PANTHER" id="PTHR45625:SF4">
    <property type="entry name" value="PEPTIDYLPROLYL ISOMERASE DOMAIN AND WD REPEAT-CONTAINING PROTEIN 1"/>
    <property type="match status" value="1"/>
</dbReference>
<dbReference type="InterPro" id="IPR029000">
    <property type="entry name" value="Cyclophilin-like_dom_sf"/>
</dbReference>
<feature type="compositionally biased region" description="Basic and acidic residues" evidence="5">
    <location>
        <begin position="1"/>
        <end position="17"/>
    </location>
</feature>
<evidence type="ECO:0000313" key="8">
    <source>
        <dbReference type="EMBL" id="QGG96558.1"/>
    </source>
</evidence>
<dbReference type="InterPro" id="IPR044666">
    <property type="entry name" value="Cyclophilin_A-like"/>
</dbReference>
<dbReference type="Proteomes" id="UP000334019">
    <property type="component" value="Chromosome"/>
</dbReference>
<organism evidence="8 9">
    <name type="scientific">Actinomarinicola tropica</name>
    <dbReference type="NCBI Taxonomy" id="2789776"/>
    <lineage>
        <taxon>Bacteria</taxon>
        <taxon>Bacillati</taxon>
        <taxon>Actinomycetota</taxon>
        <taxon>Acidimicrobiia</taxon>
        <taxon>Acidimicrobiales</taxon>
        <taxon>Iamiaceae</taxon>
        <taxon>Actinomarinicola</taxon>
    </lineage>
</organism>
<feature type="domain" description="PPIase cyclophilin-type" evidence="7">
    <location>
        <begin position="119"/>
        <end position="287"/>
    </location>
</feature>
<comment type="catalytic activity">
    <reaction evidence="4">
        <text>[protein]-peptidylproline (omega=180) = [protein]-peptidylproline (omega=0)</text>
        <dbReference type="Rhea" id="RHEA:16237"/>
        <dbReference type="Rhea" id="RHEA-COMP:10747"/>
        <dbReference type="Rhea" id="RHEA-COMP:10748"/>
        <dbReference type="ChEBI" id="CHEBI:83833"/>
        <dbReference type="ChEBI" id="CHEBI:83834"/>
        <dbReference type="EC" id="5.2.1.8"/>
    </reaction>
</comment>
<evidence type="ECO:0000256" key="4">
    <source>
        <dbReference type="RuleBase" id="RU363019"/>
    </source>
</evidence>
<dbReference type="InterPro" id="IPR002130">
    <property type="entry name" value="Cyclophilin-type_PPIase_dom"/>
</dbReference>
<keyword evidence="6" id="KW-0812">Transmembrane</keyword>
<feature type="compositionally biased region" description="Low complexity" evidence="5">
    <location>
        <begin position="64"/>
        <end position="73"/>
    </location>
</feature>
<evidence type="ECO:0000256" key="5">
    <source>
        <dbReference type="SAM" id="MobiDB-lite"/>
    </source>
</evidence>
<feature type="region of interest" description="Disordered" evidence="5">
    <location>
        <begin position="1"/>
        <end position="28"/>
    </location>
</feature>
<comment type="similarity">
    <text evidence="4">Belongs to the cyclophilin-type PPIase family.</text>
</comment>
<dbReference type="EC" id="5.2.1.8" evidence="4"/>
<evidence type="ECO:0000256" key="3">
    <source>
        <dbReference type="ARBA" id="ARBA00023235"/>
    </source>
</evidence>
<gene>
    <name evidence="8" type="ORF">GH723_16430</name>
</gene>
<dbReference type="PROSITE" id="PS50072">
    <property type="entry name" value="CSA_PPIASE_2"/>
    <property type="match status" value="1"/>
</dbReference>
<keyword evidence="9" id="KW-1185">Reference proteome</keyword>
<dbReference type="RefSeq" id="WP_153760662.1">
    <property type="nucleotide sequence ID" value="NZ_CP045851.1"/>
</dbReference>
<dbReference type="KEGG" id="atq:GH723_16430"/>
<reference evidence="8 9" key="1">
    <citation type="submission" date="2019-11" db="EMBL/GenBank/DDBJ databases">
        <authorList>
            <person name="He Y."/>
        </authorList>
    </citation>
    <scope>NUCLEOTIDE SEQUENCE [LARGE SCALE GENOMIC DNA]</scope>
    <source>
        <strain evidence="8 9">SCSIO 58843</strain>
    </source>
</reference>
<dbReference type="GO" id="GO:0003755">
    <property type="term" value="F:peptidyl-prolyl cis-trans isomerase activity"/>
    <property type="evidence" value="ECO:0007669"/>
    <property type="project" value="UniProtKB-UniRule"/>
</dbReference>
<protein>
    <recommendedName>
        <fullName evidence="4">Peptidyl-prolyl cis-trans isomerase</fullName>
        <shortName evidence="4">PPIase</shortName>
        <ecNumber evidence="4">5.2.1.8</ecNumber>
    </recommendedName>
</protein>
<keyword evidence="6" id="KW-0472">Membrane</keyword>
<evidence type="ECO:0000256" key="2">
    <source>
        <dbReference type="ARBA" id="ARBA00023110"/>
    </source>
</evidence>
<comment type="function">
    <text evidence="1 4">PPIases accelerate the folding of proteins. It catalyzes the cis-trans isomerization of proline imidic peptide bonds in oligopeptides.</text>
</comment>
<evidence type="ECO:0000256" key="6">
    <source>
        <dbReference type="SAM" id="Phobius"/>
    </source>
</evidence>
<dbReference type="Pfam" id="PF00160">
    <property type="entry name" value="Pro_isomerase"/>
    <property type="match status" value="1"/>
</dbReference>
<dbReference type="EMBL" id="CP045851">
    <property type="protein sequence ID" value="QGG96558.1"/>
    <property type="molecule type" value="Genomic_DNA"/>
</dbReference>
<feature type="transmembrane region" description="Helical" evidence="6">
    <location>
        <begin position="33"/>
        <end position="53"/>
    </location>
</feature>
<dbReference type="PRINTS" id="PR00153">
    <property type="entry name" value="CSAPPISMRASE"/>
</dbReference>
<feature type="region of interest" description="Disordered" evidence="5">
    <location>
        <begin position="169"/>
        <end position="190"/>
    </location>
</feature>
<feature type="compositionally biased region" description="Acidic residues" evidence="5">
    <location>
        <begin position="74"/>
        <end position="85"/>
    </location>
</feature>
<keyword evidence="2 4" id="KW-0697">Rotamase</keyword>
<name>A0A5Q2RI66_9ACTN</name>
<keyword evidence="6" id="KW-1133">Transmembrane helix</keyword>
<dbReference type="Gene3D" id="2.40.100.10">
    <property type="entry name" value="Cyclophilin-like"/>
    <property type="match status" value="1"/>
</dbReference>
<evidence type="ECO:0000256" key="1">
    <source>
        <dbReference type="ARBA" id="ARBA00002388"/>
    </source>
</evidence>
<dbReference type="PANTHER" id="PTHR45625">
    <property type="entry name" value="PEPTIDYL-PROLYL CIS-TRANS ISOMERASE-RELATED"/>
    <property type="match status" value="1"/>
</dbReference>
<feature type="region of interest" description="Disordered" evidence="5">
    <location>
        <begin position="57"/>
        <end position="111"/>
    </location>
</feature>
<proteinExistence type="inferred from homology"/>
<sequence length="290" mass="30749">MPSDKRQRQKERERAAREAQAAAEHRAKQRRTWIQLGGLVVLIVVLAALYSIFAGGDDDDGDGADTATDTSAETSDEDAATDPDAEPLPCPPAEGVDEPVLDFPAPPPDCLEEGASYEAVFDTTAGEIRVALDVEETPNTANNFAYLARYGYYDGTDLFRSNTGIEILQGGSPHTNSSSDPGPGYNLEDEGDFRVDEVTGELSGPYTYEPGQLVMARTPLPDGAGAQFFFTTGPAASQLDGTGTYVVFGNVTEGMDVLEAIMATHEDGDQPGEGAPNPVPVVNSVQIVQT</sequence>
<keyword evidence="3 4" id="KW-0413">Isomerase</keyword>
<evidence type="ECO:0000313" key="9">
    <source>
        <dbReference type="Proteomes" id="UP000334019"/>
    </source>
</evidence>
<evidence type="ECO:0000259" key="7">
    <source>
        <dbReference type="PROSITE" id="PS50072"/>
    </source>
</evidence>
<accession>A0A5Q2RI66</accession>
<dbReference type="SUPFAM" id="SSF50891">
    <property type="entry name" value="Cyclophilin-like"/>
    <property type="match status" value="1"/>
</dbReference>
<dbReference type="CDD" id="cd00317">
    <property type="entry name" value="cyclophilin"/>
    <property type="match status" value="1"/>
</dbReference>
<dbReference type="AlphaFoldDB" id="A0A5Q2RI66"/>